<dbReference type="AlphaFoldDB" id="A0A1M4ZKC8"/>
<dbReference type="Proteomes" id="UP000184108">
    <property type="component" value="Unassembled WGS sequence"/>
</dbReference>
<sequence>MNYVTQSNGEAAQLRKEVTQVVTNDISLTGNDSGKILLVGTDAKTITLPTTQSGLVYTFVNIGAAGNNIIKVSPAATDGISGTVTLASTVVVLDGVVNKAALNTKASAQTGDSLTIVGTGLPGTKAWIVLSATGIWARQA</sequence>
<name>A0A1M4ZKC8_9FLAO</name>
<accession>A0A1M4ZKC8</accession>
<protein>
    <submittedName>
        <fullName evidence="1">Uncharacterized protein</fullName>
    </submittedName>
</protein>
<evidence type="ECO:0000313" key="2">
    <source>
        <dbReference type="Proteomes" id="UP000184108"/>
    </source>
</evidence>
<gene>
    <name evidence="1" type="ORF">SAMN02787073_1625</name>
</gene>
<proteinExistence type="predicted"/>
<organism evidence="1 2">
    <name type="scientific">Chryseobacterium vrystaatense</name>
    <dbReference type="NCBI Taxonomy" id="307480"/>
    <lineage>
        <taxon>Bacteria</taxon>
        <taxon>Pseudomonadati</taxon>
        <taxon>Bacteroidota</taxon>
        <taxon>Flavobacteriia</taxon>
        <taxon>Flavobacteriales</taxon>
        <taxon>Weeksellaceae</taxon>
        <taxon>Chryseobacterium group</taxon>
        <taxon>Chryseobacterium</taxon>
    </lineage>
</organism>
<dbReference type="EMBL" id="FQVE01000002">
    <property type="protein sequence ID" value="SHF18499.1"/>
    <property type="molecule type" value="Genomic_DNA"/>
</dbReference>
<evidence type="ECO:0000313" key="1">
    <source>
        <dbReference type="EMBL" id="SHF18499.1"/>
    </source>
</evidence>
<reference evidence="2" key="1">
    <citation type="submission" date="2016-11" db="EMBL/GenBank/DDBJ databases">
        <authorList>
            <person name="Varghese N."/>
            <person name="Submissions S."/>
        </authorList>
    </citation>
    <scope>NUCLEOTIDE SEQUENCE [LARGE SCALE GENOMIC DNA]</scope>
    <source>
        <strain evidence="2">YR203</strain>
    </source>
</reference>
<dbReference type="RefSeq" id="WP_073172531.1">
    <property type="nucleotide sequence ID" value="NZ_FQVE01000002.1"/>
</dbReference>